<keyword evidence="9" id="KW-0443">Lipid metabolism</keyword>
<dbReference type="PANTHER" id="PTHR43272">
    <property type="entry name" value="LONG-CHAIN-FATTY-ACID--COA LIGASE"/>
    <property type="match status" value="1"/>
</dbReference>
<organism evidence="13 14">
    <name type="scientific">Musa troglodytarum</name>
    <name type="common">fe'i banana</name>
    <dbReference type="NCBI Taxonomy" id="320322"/>
    <lineage>
        <taxon>Eukaryota</taxon>
        <taxon>Viridiplantae</taxon>
        <taxon>Streptophyta</taxon>
        <taxon>Embryophyta</taxon>
        <taxon>Tracheophyta</taxon>
        <taxon>Spermatophyta</taxon>
        <taxon>Magnoliopsida</taxon>
        <taxon>Liliopsida</taxon>
        <taxon>Zingiberales</taxon>
        <taxon>Musaceae</taxon>
        <taxon>Musa</taxon>
    </lineage>
</organism>
<dbReference type="InterPro" id="IPR046849">
    <property type="entry name" value="E2_motif"/>
</dbReference>
<feature type="domain" description="AMP-dependent synthetase/ligase" evidence="11">
    <location>
        <begin position="128"/>
        <end position="556"/>
    </location>
</feature>
<proteinExistence type="inferred from homology"/>
<accession>A0A9E7KE80</accession>
<comment type="similarity">
    <text evidence="1 9">Belongs to the ATP-dependent AMP-binding enzyme family.</text>
</comment>
<evidence type="ECO:0000256" key="2">
    <source>
        <dbReference type="ARBA" id="ARBA00022598"/>
    </source>
</evidence>
<dbReference type="FunFam" id="1.25.40.10:FF:000285">
    <property type="entry name" value="Pentatricopeptide repeat-containing protein, chloroplastic"/>
    <property type="match status" value="1"/>
</dbReference>
<dbReference type="EC" id="6.2.1.3" evidence="9"/>
<dbReference type="EMBL" id="CP097508">
    <property type="protein sequence ID" value="URE12500.1"/>
    <property type="molecule type" value="Genomic_DNA"/>
</dbReference>
<feature type="repeat" description="PPR" evidence="8">
    <location>
        <begin position="856"/>
        <end position="890"/>
    </location>
</feature>
<evidence type="ECO:0000256" key="3">
    <source>
        <dbReference type="ARBA" id="ARBA00022737"/>
    </source>
</evidence>
<evidence type="ECO:0000313" key="13">
    <source>
        <dbReference type="EMBL" id="URE12500.1"/>
    </source>
</evidence>
<dbReference type="GO" id="GO:0009698">
    <property type="term" value="P:phenylpropanoid metabolic process"/>
    <property type="evidence" value="ECO:0007669"/>
    <property type="project" value="UniProtKB-ARBA"/>
</dbReference>
<feature type="repeat" description="PPR" evidence="8">
    <location>
        <begin position="1231"/>
        <end position="1265"/>
    </location>
</feature>
<dbReference type="GO" id="GO:0005783">
    <property type="term" value="C:endoplasmic reticulum"/>
    <property type="evidence" value="ECO:0007669"/>
    <property type="project" value="TreeGrafter"/>
</dbReference>
<keyword evidence="4 9" id="KW-0547">Nucleotide-binding</keyword>
<comment type="function">
    <text evidence="9">Catalyzes the conversion of long-chain fatty acids to their active form acyl-CoAs for both synthesis of cellular lipids, and degradation via beta-oxidation.</text>
</comment>
<dbReference type="FunFam" id="1.25.40.10:FF:001050">
    <property type="entry name" value="Pentatricopeptide repeat-containing protein At2g33760"/>
    <property type="match status" value="1"/>
</dbReference>
<keyword evidence="6 9" id="KW-0067">ATP-binding</keyword>
<evidence type="ECO:0000256" key="7">
    <source>
        <dbReference type="ARBA" id="ARBA00034252"/>
    </source>
</evidence>
<evidence type="ECO:0000256" key="4">
    <source>
        <dbReference type="ARBA" id="ARBA00022741"/>
    </source>
</evidence>
<dbReference type="Pfam" id="PF14432">
    <property type="entry name" value="DYW_deaminase"/>
    <property type="match status" value="1"/>
</dbReference>
<keyword evidence="3" id="KW-0677">Repeat</keyword>
<dbReference type="InterPro" id="IPR011990">
    <property type="entry name" value="TPR-like_helical_dom_sf"/>
</dbReference>
<dbReference type="Pfam" id="PF13041">
    <property type="entry name" value="PPR_2"/>
    <property type="match status" value="4"/>
</dbReference>
<evidence type="ECO:0000259" key="12">
    <source>
        <dbReference type="Pfam" id="PF14432"/>
    </source>
</evidence>
<sequence length="1639" mass="182766">MVVNPNPFGLGVWTIFGHPEQARDPKQEKRRSQQQGGSQAKQDHRARGEERRDESGREKRRFLDGWIWIFGSSDRRRAMKYLVEVEKGREGDGAGPSVGPAYRNVLAKDGFPSPAPGLQTCWDVFRMSVERNPDNRMLGRRETVDGKAGEYVWLTYKEAYGIVMELGASIRSRGVGQGGRCGIYGVNCPEWIMTMEACNAHGIYCVPLYDTLGAGAIEFIICHAEIEIAFVEEKKIMEVLKTFPNTVKYLRTLVSFGKVTTEQKEEVEKFGLTIYSWNDFLLLGNNEQFDLPVNKKGDICTIMYTSGTTGDPKGVLISNDSIVTFIAGANCFLGNAKAELHDNDVYLSYLPLAHIFDRVIEELFILHGASIGFWRGDIKLLVEDLGALKPTIFCAVPRVLDRIYSGLQNKISSGSFLKKTLFNFAYKSKLSNMRKGQKHEAAPIFDKIVFRKVKQGLGGNVRIILSGAAPLATHVETFLRVVSCAHVIQGYGLTETCAGTFVSVPNEFSMLGTVGPPVPNVDVRLESVPEMGYDALSTTPRGEVCIRGSTLFSGYYKREDLTKEVMIDGWFHTGDIGEWQPDGSLKIIDRKKNIFKLSQGEYVAVENLESIYGLVPTIDSIWIYGNSFESFLVAVVNPNQQALERWAEEKGVTRDFTALCENPKAKEYILEEITKVAKSKKLKGFEVIRALHLEPIPFDMDRGLLTPTYKKKRPQMLKYYQVGWSICFTWILIGLHKEGINYSRMMKRESGKVRCQSEGIHKAAPKNPSRLRKLDSAMLCALPLAAKIYPQNHSHPSCERNPTVAASVTSPPPRIPTKHPSLEPHKHRLIRLADAGRVDDALSTLDLMSDRGVPADLVSYSVLLRSCIRSRDVVRGRIVHRRLLDSGLRFDSLVTNSLIALYSKCGEWEVACSIFEEMGSRRDVVSWTALISCAAQNGMEEKAIVRFCEMLHTGIIPNEYSFCGVIQACSKSEHDWVGRVVLGFVIKMGFFRWDASVGCALIDMFARRQDLSSARKVFDGMRERNIVVWTLLITRYGQHGRGRDAIGLFLDMLHNGFEPDRFTISSVISACSDLESLEFGRQMHSLAFRYGLASDASVGCCLIDMYAKCTSGRSMEDSRKVFDRMSEHNVMSWTAVISGYVQSGGHDEAAIELFCKMMEGRVRPNHFTYSSILKGCANLSDLQLGEQIHAQVTKSSLAYVNFVGNSLVSMYARAGRMEEARRAFSLLYEKNVVSYNAIVDGYAKNSDCEEALELLYQIESMDVGASAFTFASLLSAAASVGMMSKGQQLHAQMLKAGFGSDVGVGNSLVSMYSRCGNIDDACRAFGEMGDRNVISWTAMITGFAKHGDAARALGLFHDMVATGAKPNAVTYVAVLSACSHAGLIEEGWEHFRAMQRDHGVAPTMDHYACMVDLLGRSGRVEEAFGFVKSLPAEADALVWKTLLGACRVHGDIELGEIVAKNILELAPEDPAAYVLLSNLYAEAGRWEDVAMIRRGMKERRLSKEAGLSWVEMENSIHKFHVGDTSHPQAREIYAKLDELFAEIKEMGYVPNTNFVLHDVEEEMKEQYLLQHSEKIAVAFGLIKTSAPKPIRVFKNLRVCGDCHDAIKYISKATGREVILRDSNRFHHICNGECSCGEYW</sequence>
<evidence type="ECO:0000256" key="9">
    <source>
        <dbReference type="RuleBase" id="RU369030"/>
    </source>
</evidence>
<dbReference type="OrthoDB" id="733157at2759"/>
<feature type="repeat" description="PPR" evidence="8">
    <location>
        <begin position="1129"/>
        <end position="1164"/>
    </location>
</feature>
<dbReference type="Pfam" id="PF20431">
    <property type="entry name" value="E_motif"/>
    <property type="match status" value="1"/>
</dbReference>
<evidence type="ECO:0000259" key="11">
    <source>
        <dbReference type="Pfam" id="PF00501"/>
    </source>
</evidence>
<feature type="region of interest" description="Disordered" evidence="10">
    <location>
        <begin position="793"/>
        <end position="822"/>
    </location>
</feature>
<evidence type="ECO:0000256" key="10">
    <source>
        <dbReference type="SAM" id="MobiDB-lite"/>
    </source>
</evidence>
<dbReference type="PROSITE" id="PS51375">
    <property type="entry name" value="PPR"/>
    <property type="match status" value="9"/>
</dbReference>
<evidence type="ECO:0000256" key="6">
    <source>
        <dbReference type="ARBA" id="ARBA00022840"/>
    </source>
</evidence>
<dbReference type="PROSITE" id="PS00455">
    <property type="entry name" value="AMP_BINDING"/>
    <property type="match status" value="1"/>
</dbReference>
<dbReference type="GO" id="GO:0008270">
    <property type="term" value="F:zinc ion binding"/>
    <property type="evidence" value="ECO:0007669"/>
    <property type="project" value="InterPro"/>
</dbReference>
<comment type="catalytic activity">
    <reaction evidence="9">
        <text>a long-chain fatty acid + ATP + CoA = a long-chain fatty acyl-CoA + AMP + diphosphate</text>
        <dbReference type="Rhea" id="RHEA:15421"/>
        <dbReference type="ChEBI" id="CHEBI:30616"/>
        <dbReference type="ChEBI" id="CHEBI:33019"/>
        <dbReference type="ChEBI" id="CHEBI:57287"/>
        <dbReference type="ChEBI" id="CHEBI:57560"/>
        <dbReference type="ChEBI" id="CHEBI:83139"/>
        <dbReference type="ChEBI" id="CHEBI:456215"/>
        <dbReference type="EC" id="6.2.1.3"/>
    </reaction>
</comment>
<dbReference type="GO" id="GO:0016020">
    <property type="term" value="C:membrane"/>
    <property type="evidence" value="ECO:0007669"/>
    <property type="project" value="TreeGrafter"/>
</dbReference>
<evidence type="ECO:0000256" key="5">
    <source>
        <dbReference type="ARBA" id="ARBA00022832"/>
    </source>
</evidence>
<dbReference type="Proteomes" id="UP001055439">
    <property type="component" value="Chromosome 6"/>
</dbReference>
<dbReference type="FunFam" id="1.25.40.10:FF:000798">
    <property type="entry name" value="Pentatricopeptide repeat-containing protein At3g49170, chloroplastic"/>
    <property type="match status" value="1"/>
</dbReference>
<dbReference type="Gene3D" id="3.40.50.12780">
    <property type="entry name" value="N-terminal domain of ligase-like"/>
    <property type="match status" value="1"/>
</dbReference>
<dbReference type="CDD" id="cd05927">
    <property type="entry name" value="LC-FACS_euk"/>
    <property type="match status" value="1"/>
</dbReference>
<feature type="repeat" description="PPR" evidence="8">
    <location>
        <begin position="1367"/>
        <end position="1402"/>
    </location>
</feature>
<comment type="catalytic activity">
    <reaction evidence="7">
        <text>(E)-4-coumarate + ATP + CoA = (E)-4-coumaroyl-CoA + AMP + diphosphate</text>
        <dbReference type="Rhea" id="RHEA:19641"/>
        <dbReference type="ChEBI" id="CHEBI:12876"/>
        <dbReference type="ChEBI" id="CHEBI:30616"/>
        <dbReference type="ChEBI" id="CHEBI:33019"/>
        <dbReference type="ChEBI" id="CHEBI:57287"/>
        <dbReference type="ChEBI" id="CHEBI:85008"/>
        <dbReference type="ChEBI" id="CHEBI:456215"/>
        <dbReference type="EC" id="6.2.1.12"/>
    </reaction>
    <physiologicalReaction direction="left-to-right" evidence="7">
        <dbReference type="Rhea" id="RHEA:19642"/>
    </physiologicalReaction>
</comment>
<name>A0A9E7KE80_9LILI</name>
<feature type="repeat" description="PPR" evidence="8">
    <location>
        <begin position="1266"/>
        <end position="1300"/>
    </location>
</feature>
<feature type="compositionally biased region" description="Basic and acidic residues" evidence="10">
    <location>
        <begin position="20"/>
        <end position="31"/>
    </location>
</feature>
<dbReference type="GO" id="GO:0005524">
    <property type="term" value="F:ATP binding"/>
    <property type="evidence" value="ECO:0007669"/>
    <property type="project" value="UniProtKB-KW"/>
</dbReference>
<dbReference type="PANTHER" id="PTHR43272:SF3">
    <property type="entry name" value="LONG CHAIN ACYL-COA SYNTHETASE 4"/>
    <property type="match status" value="1"/>
</dbReference>
<feature type="domain" description="DYW" evidence="12">
    <location>
        <begin position="1547"/>
        <end position="1639"/>
    </location>
</feature>
<feature type="region of interest" description="Disordered" evidence="10">
    <location>
        <begin position="20"/>
        <end position="56"/>
    </location>
</feature>
<reference evidence="13" key="1">
    <citation type="submission" date="2022-05" db="EMBL/GenBank/DDBJ databases">
        <title>The Musa troglodytarum L. genome provides insights into the mechanism of non-climacteric behaviour and enrichment of carotenoids.</title>
        <authorList>
            <person name="Wang J."/>
        </authorList>
    </citation>
    <scope>NUCLEOTIDE SEQUENCE</scope>
    <source>
        <tissue evidence="13">Leaf</tissue>
    </source>
</reference>
<keyword evidence="5 9" id="KW-0276">Fatty acid metabolism</keyword>
<dbReference type="Pfam" id="PF00501">
    <property type="entry name" value="AMP-binding"/>
    <property type="match status" value="1"/>
</dbReference>
<dbReference type="GO" id="GO:0004467">
    <property type="term" value="F:long-chain fatty acid-CoA ligase activity"/>
    <property type="evidence" value="ECO:0007669"/>
    <property type="project" value="UniProtKB-EC"/>
</dbReference>
<keyword evidence="2 9" id="KW-0436">Ligase</keyword>
<dbReference type="InterPro" id="IPR042099">
    <property type="entry name" value="ANL_N_sf"/>
</dbReference>
<dbReference type="SUPFAM" id="SSF56801">
    <property type="entry name" value="Acetyl-CoA synthetase-like"/>
    <property type="match status" value="1"/>
</dbReference>
<dbReference type="InterPro" id="IPR045311">
    <property type="entry name" value="LC-FACS_euk"/>
</dbReference>
<feature type="repeat" description="PPR" evidence="8">
    <location>
        <begin position="1025"/>
        <end position="1059"/>
    </location>
</feature>
<dbReference type="NCBIfam" id="TIGR00756">
    <property type="entry name" value="PPR"/>
    <property type="match status" value="7"/>
</dbReference>
<dbReference type="Gene3D" id="1.25.40.10">
    <property type="entry name" value="Tetratricopeptide repeat domain"/>
    <property type="match status" value="6"/>
</dbReference>
<feature type="repeat" description="PPR" evidence="8">
    <location>
        <begin position="1332"/>
        <end position="1366"/>
    </location>
</feature>
<feature type="compositionally biased region" description="Basic and acidic residues" evidence="10">
    <location>
        <begin position="41"/>
        <end position="56"/>
    </location>
</feature>
<evidence type="ECO:0000256" key="8">
    <source>
        <dbReference type="PROSITE-ProRule" id="PRU00708"/>
    </source>
</evidence>
<dbReference type="InterPro" id="IPR046848">
    <property type="entry name" value="E_motif"/>
</dbReference>
<dbReference type="InterPro" id="IPR032867">
    <property type="entry name" value="DYW_dom"/>
</dbReference>
<gene>
    <name evidence="13" type="ORF">MUK42_23838</name>
</gene>
<dbReference type="GO" id="GO:0016207">
    <property type="term" value="F:4-coumarate-CoA ligase activity"/>
    <property type="evidence" value="ECO:0007669"/>
    <property type="project" value="UniProtKB-EC"/>
</dbReference>
<dbReference type="InterPro" id="IPR000873">
    <property type="entry name" value="AMP-dep_synth/lig_dom"/>
</dbReference>
<dbReference type="InterPro" id="IPR020845">
    <property type="entry name" value="AMP-binding_CS"/>
</dbReference>
<dbReference type="GO" id="GO:0106290">
    <property type="term" value="F:trans-cinnamate-CoA ligase activity"/>
    <property type="evidence" value="ECO:0007669"/>
    <property type="project" value="UniProtKB-ARBA"/>
</dbReference>
<feature type="repeat" description="PPR" evidence="8">
    <location>
        <begin position="923"/>
        <end position="957"/>
    </location>
</feature>
<evidence type="ECO:0000313" key="14">
    <source>
        <dbReference type="Proteomes" id="UP001055439"/>
    </source>
</evidence>
<protein>
    <recommendedName>
        <fullName evidence="9">Long-chain-fatty-acid--CoA ligase</fullName>
        <ecNumber evidence="9">6.2.1.3</ecNumber>
    </recommendedName>
</protein>
<dbReference type="Pfam" id="PF20430">
    <property type="entry name" value="Eplus_motif"/>
    <property type="match status" value="1"/>
</dbReference>
<dbReference type="FunFam" id="1.25.40.10:FF:000436">
    <property type="entry name" value="Pentatricopeptide repeat-containing protein At5g39350 family"/>
    <property type="match status" value="1"/>
</dbReference>
<evidence type="ECO:0000256" key="1">
    <source>
        <dbReference type="ARBA" id="ARBA00006432"/>
    </source>
</evidence>
<keyword evidence="14" id="KW-1185">Reference proteome</keyword>
<feature type="repeat" description="PPR" evidence="8">
    <location>
        <begin position="891"/>
        <end position="921"/>
    </location>
</feature>
<dbReference type="InterPro" id="IPR002885">
    <property type="entry name" value="PPR_rpt"/>
</dbReference>
<dbReference type="Pfam" id="PF01535">
    <property type="entry name" value="PPR"/>
    <property type="match status" value="3"/>
</dbReference>